<dbReference type="GO" id="GO:0005886">
    <property type="term" value="C:plasma membrane"/>
    <property type="evidence" value="ECO:0007669"/>
    <property type="project" value="UniProtKB-SubCell"/>
</dbReference>
<dbReference type="EMBL" id="JABJVM010000001">
    <property type="protein sequence ID" value="MBA3924934.1"/>
    <property type="molecule type" value="Genomic_DNA"/>
</dbReference>
<dbReference type="GO" id="GO:0022857">
    <property type="term" value="F:transmembrane transporter activity"/>
    <property type="evidence" value="ECO:0007669"/>
    <property type="project" value="InterPro"/>
</dbReference>
<feature type="transmembrane region" description="Helical" evidence="8">
    <location>
        <begin position="290"/>
        <end position="307"/>
    </location>
</feature>
<accession>A0A7W1YEU9</accession>
<dbReference type="InterPro" id="IPR000522">
    <property type="entry name" value="ABC_transptr_permease_BtuC"/>
</dbReference>
<dbReference type="Gene3D" id="1.10.3470.10">
    <property type="entry name" value="ABC transporter involved in vitamin B12 uptake, BtuC"/>
    <property type="match status" value="1"/>
</dbReference>
<dbReference type="Pfam" id="PF01032">
    <property type="entry name" value="FecCD"/>
    <property type="match status" value="1"/>
</dbReference>
<feature type="transmembrane region" description="Helical" evidence="8">
    <location>
        <begin position="202"/>
        <end position="222"/>
    </location>
</feature>
<keyword evidence="7 8" id="KW-0472">Membrane</keyword>
<evidence type="ECO:0000256" key="4">
    <source>
        <dbReference type="ARBA" id="ARBA00022475"/>
    </source>
</evidence>
<keyword evidence="5 8" id="KW-0812">Transmembrane</keyword>
<sequence length="341" mass="36242">MMMGTATEQKVARKRWLILILLAILLVGTFIYSVNAGFSKIPFIDVIKTLFGQGSPQDTLIISQFRLPRIIVAVLVGAGLAISGALLQAVSQNSLADPGILGINNGAGLAVMLYISYFPSTLDVPVMFMPLVGFTGAILTAFVVYGLSYSRQEGLLPNRLVLTGVAVSAAVAALMTLLTIRLDPENYQVVAEWLAGNIWASNWQYVFALLPWLIVLVTVAMFKIKTLDILGFGDQVATGLGVKTEKEKIILLIVAVALAAACVSVSGGIAFIGLIGPHIARRLVGSGHKWVLPISALIGALLLLVADTIGRIIVQPSEIFAGIVVAVIGAPYFLYLLAKTK</sequence>
<dbReference type="AlphaFoldDB" id="A0A7W1YEU9"/>
<dbReference type="PANTHER" id="PTHR30472:SF64">
    <property type="entry name" value="IRON(3+)-HYDROXAMATE IMPORT SYSTEM PERMEASE PROTEIN FHUG"/>
    <property type="match status" value="1"/>
</dbReference>
<feature type="transmembrane region" description="Helical" evidence="8">
    <location>
        <begin position="249"/>
        <end position="275"/>
    </location>
</feature>
<keyword evidence="3" id="KW-0813">Transport</keyword>
<reference evidence="9 10" key="1">
    <citation type="submission" date="2020-05" db="EMBL/GenBank/DDBJ databases">
        <authorList>
            <person name="Carlin C.R."/>
        </authorList>
    </citation>
    <scope>NUCLEOTIDE SEQUENCE [LARGE SCALE GENOMIC DNA]</scope>
    <source>
        <strain evidence="9 10">FSL W9-0585</strain>
    </source>
</reference>
<evidence type="ECO:0000256" key="2">
    <source>
        <dbReference type="ARBA" id="ARBA00007935"/>
    </source>
</evidence>
<keyword evidence="4" id="KW-1003">Cell membrane</keyword>
<comment type="similarity">
    <text evidence="2">Belongs to the binding-protein-dependent transport system permease family. FecCD subfamily.</text>
</comment>
<evidence type="ECO:0000313" key="9">
    <source>
        <dbReference type="EMBL" id="MBA3924934.1"/>
    </source>
</evidence>
<feature type="transmembrane region" description="Helical" evidence="8">
    <location>
        <begin position="160"/>
        <end position="182"/>
    </location>
</feature>
<feature type="transmembrane region" description="Helical" evidence="8">
    <location>
        <begin position="319"/>
        <end position="338"/>
    </location>
</feature>
<evidence type="ECO:0000256" key="5">
    <source>
        <dbReference type="ARBA" id="ARBA00022692"/>
    </source>
</evidence>
<protein>
    <submittedName>
        <fullName evidence="9">Iron ABC transporter permease</fullName>
    </submittedName>
</protein>
<evidence type="ECO:0000256" key="3">
    <source>
        <dbReference type="ARBA" id="ARBA00022448"/>
    </source>
</evidence>
<dbReference type="InterPro" id="IPR037294">
    <property type="entry name" value="ABC_BtuC-like"/>
</dbReference>
<proteinExistence type="inferred from homology"/>
<dbReference type="GO" id="GO:0033214">
    <property type="term" value="P:siderophore-iron import into cell"/>
    <property type="evidence" value="ECO:0007669"/>
    <property type="project" value="TreeGrafter"/>
</dbReference>
<evidence type="ECO:0000256" key="7">
    <source>
        <dbReference type="ARBA" id="ARBA00023136"/>
    </source>
</evidence>
<organism evidence="9 10">
    <name type="scientific">Listeria rustica</name>
    <dbReference type="NCBI Taxonomy" id="2713503"/>
    <lineage>
        <taxon>Bacteria</taxon>
        <taxon>Bacillati</taxon>
        <taxon>Bacillota</taxon>
        <taxon>Bacilli</taxon>
        <taxon>Bacillales</taxon>
        <taxon>Listeriaceae</taxon>
        <taxon>Listeria</taxon>
    </lineage>
</organism>
<feature type="transmembrane region" description="Helical" evidence="8">
    <location>
        <begin position="99"/>
        <end position="118"/>
    </location>
</feature>
<comment type="subcellular location">
    <subcellularLocation>
        <location evidence="1">Cell membrane</location>
        <topology evidence="1">Multi-pass membrane protein</topology>
    </subcellularLocation>
</comment>
<comment type="caution">
    <text evidence="9">The sequence shown here is derived from an EMBL/GenBank/DDBJ whole genome shotgun (WGS) entry which is preliminary data.</text>
</comment>
<gene>
    <name evidence="9" type="ORF">HPK16_01160</name>
</gene>
<keyword evidence="6 8" id="KW-1133">Transmembrane helix</keyword>
<feature type="transmembrane region" description="Helical" evidence="8">
    <location>
        <begin position="124"/>
        <end position="148"/>
    </location>
</feature>
<keyword evidence="10" id="KW-1185">Reference proteome</keyword>
<evidence type="ECO:0000256" key="1">
    <source>
        <dbReference type="ARBA" id="ARBA00004651"/>
    </source>
</evidence>
<dbReference type="Proteomes" id="UP000548787">
    <property type="component" value="Unassembled WGS sequence"/>
</dbReference>
<name>A0A7W1YEU9_9LIST</name>
<evidence type="ECO:0000256" key="8">
    <source>
        <dbReference type="SAM" id="Phobius"/>
    </source>
</evidence>
<reference evidence="9 10" key="2">
    <citation type="submission" date="2020-08" db="EMBL/GenBank/DDBJ databases">
        <title>Listeria ohnekaius sp. nov. and Listeria portnoyii sp. nov. isolated from non-agricultural and natural environments.</title>
        <authorList>
            <person name="Weller D."/>
            <person name="Belias A.M."/>
            <person name="Liao J."/>
            <person name="Guo S."/>
            <person name="Orsi R.H."/>
            <person name="Wiedmann M."/>
        </authorList>
    </citation>
    <scope>NUCLEOTIDE SEQUENCE [LARGE SCALE GENOMIC DNA]</scope>
    <source>
        <strain evidence="9 10">FSL W9-0585</strain>
    </source>
</reference>
<dbReference type="PANTHER" id="PTHR30472">
    <property type="entry name" value="FERRIC ENTEROBACTIN TRANSPORT SYSTEM PERMEASE PROTEIN"/>
    <property type="match status" value="1"/>
</dbReference>
<dbReference type="CDD" id="cd06550">
    <property type="entry name" value="TM_ABC_iron-siderophores_like"/>
    <property type="match status" value="1"/>
</dbReference>
<dbReference type="FunFam" id="1.10.3470.10:FF:000001">
    <property type="entry name" value="Vitamin B12 ABC transporter permease BtuC"/>
    <property type="match status" value="1"/>
</dbReference>
<evidence type="ECO:0000313" key="10">
    <source>
        <dbReference type="Proteomes" id="UP000548787"/>
    </source>
</evidence>
<dbReference type="SUPFAM" id="SSF81345">
    <property type="entry name" value="ABC transporter involved in vitamin B12 uptake, BtuC"/>
    <property type="match status" value="1"/>
</dbReference>
<feature type="transmembrane region" description="Helical" evidence="8">
    <location>
        <begin position="67"/>
        <end position="87"/>
    </location>
</feature>
<evidence type="ECO:0000256" key="6">
    <source>
        <dbReference type="ARBA" id="ARBA00022989"/>
    </source>
</evidence>